<evidence type="ECO:0000313" key="3">
    <source>
        <dbReference type="Proteomes" id="UP000540412"/>
    </source>
</evidence>
<gene>
    <name evidence="2" type="ORF">BJY24_000715</name>
</gene>
<comment type="caution">
    <text evidence="2">The sequence shown here is derived from an EMBL/GenBank/DDBJ whole genome shotgun (WGS) entry which is preliminary data.</text>
</comment>
<dbReference type="EMBL" id="JACHIT010000001">
    <property type="protein sequence ID" value="MBB5911848.1"/>
    <property type="molecule type" value="Genomic_DNA"/>
</dbReference>
<reference evidence="2 3" key="1">
    <citation type="submission" date="2020-08" db="EMBL/GenBank/DDBJ databases">
        <title>Sequencing the genomes of 1000 actinobacteria strains.</title>
        <authorList>
            <person name="Klenk H.-P."/>
        </authorList>
    </citation>
    <scope>NUCLEOTIDE SEQUENCE [LARGE SCALE GENOMIC DNA]</scope>
    <source>
        <strain evidence="2 3">DSM 43582</strain>
    </source>
</reference>
<keyword evidence="3" id="KW-1185">Reference proteome</keyword>
<name>A0A7W9P9V3_9NOCA</name>
<dbReference type="AlphaFoldDB" id="A0A7W9P9V3"/>
<keyword evidence="1" id="KW-0732">Signal</keyword>
<protein>
    <submittedName>
        <fullName evidence="2">Uncharacterized protein</fullName>
    </submittedName>
</protein>
<organism evidence="2 3">
    <name type="scientific">Nocardia transvalensis</name>
    <dbReference type="NCBI Taxonomy" id="37333"/>
    <lineage>
        <taxon>Bacteria</taxon>
        <taxon>Bacillati</taxon>
        <taxon>Actinomycetota</taxon>
        <taxon>Actinomycetes</taxon>
        <taxon>Mycobacteriales</taxon>
        <taxon>Nocardiaceae</taxon>
        <taxon>Nocardia</taxon>
    </lineage>
</organism>
<evidence type="ECO:0000256" key="1">
    <source>
        <dbReference type="SAM" id="SignalP"/>
    </source>
</evidence>
<dbReference type="Proteomes" id="UP000540412">
    <property type="component" value="Unassembled WGS sequence"/>
</dbReference>
<evidence type="ECO:0000313" key="2">
    <source>
        <dbReference type="EMBL" id="MBB5911848.1"/>
    </source>
</evidence>
<feature type="chain" id="PRO_5031299003" evidence="1">
    <location>
        <begin position="27"/>
        <end position="134"/>
    </location>
</feature>
<proteinExistence type="predicted"/>
<accession>A0A7W9P9V3</accession>
<feature type="signal peptide" evidence="1">
    <location>
        <begin position="1"/>
        <end position="26"/>
    </location>
</feature>
<sequence>MRGRTFAIAGAVASAVTVLGSGTAAADPATSMPGDGLYRVGVDILPGIYQAPGSNDPVHACYWQRLKKVPDAAEADPNQDITASDLTHSTPVRVLIKPGDVAFSATNCGGPWVMMPAPPPTGSYGPGGSFGSEF</sequence>
<dbReference type="RefSeq" id="WP_040752846.1">
    <property type="nucleotide sequence ID" value="NZ_JACHIT010000001.1"/>
</dbReference>